<dbReference type="InterPro" id="IPR010982">
    <property type="entry name" value="Lambda_DNA-bd_dom_sf"/>
</dbReference>
<name>C0EAV4_9FIRM</name>
<dbReference type="Pfam" id="PF01381">
    <property type="entry name" value="HTH_3"/>
    <property type="match status" value="1"/>
</dbReference>
<dbReference type="CDD" id="cd00093">
    <property type="entry name" value="HTH_XRE"/>
    <property type="match status" value="1"/>
</dbReference>
<dbReference type="Proteomes" id="UP000003340">
    <property type="component" value="Unassembled WGS sequence"/>
</dbReference>
<comment type="caution">
    <text evidence="3">The sequence shown here is derived from an EMBL/GenBank/DDBJ whole genome shotgun (WGS) entry which is preliminary data.</text>
</comment>
<feature type="domain" description="HTH cro/C1-type" evidence="2">
    <location>
        <begin position="9"/>
        <end position="63"/>
    </location>
</feature>
<dbReference type="PANTHER" id="PTHR46558">
    <property type="entry name" value="TRACRIPTIONAL REGULATORY PROTEIN-RELATED-RELATED"/>
    <property type="match status" value="1"/>
</dbReference>
<dbReference type="GO" id="GO:0003677">
    <property type="term" value="F:DNA binding"/>
    <property type="evidence" value="ECO:0007669"/>
    <property type="project" value="UniProtKB-KW"/>
</dbReference>
<dbReference type="InterPro" id="IPR001387">
    <property type="entry name" value="Cro/C1-type_HTH"/>
</dbReference>
<accession>C0EAV4</accession>
<dbReference type="Gene3D" id="1.10.260.40">
    <property type="entry name" value="lambda repressor-like DNA-binding domains"/>
    <property type="match status" value="1"/>
</dbReference>
<reference evidence="3 4" key="2">
    <citation type="submission" date="2009-02" db="EMBL/GenBank/DDBJ databases">
        <title>Draft genome sequence of Clostridium methylpentosum (DSM 5476).</title>
        <authorList>
            <person name="Sudarsanam P."/>
            <person name="Ley R."/>
            <person name="Guruge J."/>
            <person name="Turnbaugh P.J."/>
            <person name="Mahowald M."/>
            <person name="Liep D."/>
            <person name="Gordon J."/>
        </authorList>
    </citation>
    <scope>NUCLEOTIDE SEQUENCE [LARGE SCALE GENOMIC DNA]</scope>
    <source>
        <strain evidence="3 4">DSM 5476</strain>
    </source>
</reference>
<dbReference type="eggNOG" id="COG1396">
    <property type="taxonomic scope" value="Bacteria"/>
</dbReference>
<gene>
    <name evidence="3" type="ORF">CLOSTMETH_00971</name>
</gene>
<evidence type="ECO:0000313" key="4">
    <source>
        <dbReference type="Proteomes" id="UP000003340"/>
    </source>
</evidence>
<evidence type="ECO:0000256" key="1">
    <source>
        <dbReference type="ARBA" id="ARBA00023125"/>
    </source>
</evidence>
<dbReference type="AlphaFoldDB" id="C0EAV4"/>
<evidence type="ECO:0000313" key="3">
    <source>
        <dbReference type="EMBL" id="EEG31422.1"/>
    </source>
</evidence>
<protein>
    <submittedName>
        <fullName evidence="3">DNA-binding helix-turn-helix protein</fullName>
    </submittedName>
</protein>
<dbReference type="STRING" id="537013.CLOSTMETH_00971"/>
<reference evidence="3 4" key="1">
    <citation type="submission" date="2009-01" db="EMBL/GenBank/DDBJ databases">
        <authorList>
            <person name="Fulton L."/>
            <person name="Clifton S."/>
            <person name="Fulton B."/>
            <person name="Xu J."/>
            <person name="Minx P."/>
            <person name="Pepin K.H."/>
            <person name="Johnson M."/>
            <person name="Bhonagiri V."/>
            <person name="Nash W.E."/>
            <person name="Mardis E.R."/>
            <person name="Wilson R.K."/>
        </authorList>
    </citation>
    <scope>NUCLEOTIDE SEQUENCE [LARGE SCALE GENOMIC DNA]</scope>
    <source>
        <strain evidence="3 4">DSM 5476</strain>
    </source>
</reference>
<dbReference type="PROSITE" id="PS50943">
    <property type="entry name" value="HTH_CROC1"/>
    <property type="match status" value="1"/>
</dbReference>
<keyword evidence="4" id="KW-1185">Reference proteome</keyword>
<dbReference type="PANTHER" id="PTHR46558:SF11">
    <property type="entry name" value="HTH-TYPE TRANSCRIPTIONAL REGULATOR XRE"/>
    <property type="match status" value="1"/>
</dbReference>
<sequence length="103" mass="11496">MIYGLGDKLVRLREGKHLQQKDIAKYSKVTPQAISGYENDTATPSLEVFSDLCAFYNVSADYLLGYDKKQTLSVEGLTDDDIGLISSMITKLKEVRQAEKSDD</sequence>
<evidence type="ECO:0000259" key="2">
    <source>
        <dbReference type="PROSITE" id="PS50943"/>
    </source>
</evidence>
<dbReference type="SUPFAM" id="SSF47413">
    <property type="entry name" value="lambda repressor-like DNA-binding domains"/>
    <property type="match status" value="1"/>
</dbReference>
<dbReference type="EMBL" id="ACEC01000035">
    <property type="protein sequence ID" value="EEG31422.1"/>
    <property type="molecule type" value="Genomic_DNA"/>
</dbReference>
<dbReference type="HOGENOM" id="CLU_066192_4_2_9"/>
<keyword evidence="1 3" id="KW-0238">DNA-binding</keyword>
<organism evidence="3 4">
    <name type="scientific">[Clostridium] methylpentosum DSM 5476</name>
    <dbReference type="NCBI Taxonomy" id="537013"/>
    <lineage>
        <taxon>Bacteria</taxon>
        <taxon>Bacillati</taxon>
        <taxon>Bacillota</taxon>
        <taxon>Clostridia</taxon>
        <taxon>Eubacteriales</taxon>
        <taxon>Oscillospiraceae</taxon>
        <taxon>Oscillospiraceae incertae sedis</taxon>
    </lineage>
</organism>
<proteinExistence type="predicted"/>
<dbReference type="SMART" id="SM00530">
    <property type="entry name" value="HTH_XRE"/>
    <property type="match status" value="1"/>
</dbReference>